<gene>
    <name evidence="2" type="ORF">IPOD504_LOCUS15748</name>
</gene>
<dbReference type="Proteomes" id="UP000837857">
    <property type="component" value="Chromosome 7"/>
</dbReference>
<name>A0ABN8J4E8_9NEOP</name>
<accession>A0ABN8J4E8</accession>
<evidence type="ECO:0000256" key="1">
    <source>
        <dbReference type="SAM" id="SignalP"/>
    </source>
</evidence>
<protein>
    <recommendedName>
        <fullName evidence="4">Secreted protein</fullName>
    </recommendedName>
</protein>
<proteinExistence type="predicted"/>
<dbReference type="EMBL" id="OW152819">
    <property type="protein sequence ID" value="CAH2073686.1"/>
    <property type="molecule type" value="Genomic_DNA"/>
</dbReference>
<reference evidence="2" key="1">
    <citation type="submission" date="2022-03" db="EMBL/GenBank/DDBJ databases">
        <authorList>
            <person name="Martin H S."/>
        </authorList>
    </citation>
    <scope>NUCLEOTIDE SEQUENCE</scope>
</reference>
<feature type="chain" id="PRO_5046451689" description="Secreted protein" evidence="1">
    <location>
        <begin position="18"/>
        <end position="127"/>
    </location>
</feature>
<feature type="non-terminal residue" evidence="2">
    <location>
        <position position="1"/>
    </location>
</feature>
<keyword evidence="3" id="KW-1185">Reference proteome</keyword>
<evidence type="ECO:0000313" key="3">
    <source>
        <dbReference type="Proteomes" id="UP000837857"/>
    </source>
</evidence>
<organism evidence="2 3">
    <name type="scientific">Iphiclides podalirius</name>
    <name type="common">scarce swallowtail</name>
    <dbReference type="NCBI Taxonomy" id="110791"/>
    <lineage>
        <taxon>Eukaryota</taxon>
        <taxon>Metazoa</taxon>
        <taxon>Ecdysozoa</taxon>
        <taxon>Arthropoda</taxon>
        <taxon>Hexapoda</taxon>
        <taxon>Insecta</taxon>
        <taxon>Pterygota</taxon>
        <taxon>Neoptera</taxon>
        <taxon>Endopterygota</taxon>
        <taxon>Lepidoptera</taxon>
        <taxon>Glossata</taxon>
        <taxon>Ditrysia</taxon>
        <taxon>Papilionoidea</taxon>
        <taxon>Papilionidae</taxon>
        <taxon>Papilioninae</taxon>
        <taxon>Iphiclides</taxon>
    </lineage>
</organism>
<sequence>MSYFAIVTSWYLWRIVAIQSWLQFIKSTGPVGEITATRAHWTSASAFGAIKGGLRAPRPNRNWRTVRWARDWGFARPTPAARACGVQSIYANRRRDGAGHGQSNKLSSVRVPLCPSKTSRRMVLEGT</sequence>
<feature type="signal peptide" evidence="1">
    <location>
        <begin position="1"/>
        <end position="17"/>
    </location>
</feature>
<evidence type="ECO:0008006" key="4">
    <source>
        <dbReference type="Google" id="ProtNLM"/>
    </source>
</evidence>
<evidence type="ECO:0000313" key="2">
    <source>
        <dbReference type="EMBL" id="CAH2073686.1"/>
    </source>
</evidence>
<keyword evidence="1" id="KW-0732">Signal</keyword>